<reference evidence="5" key="1">
    <citation type="submission" date="2021-01" db="EMBL/GenBank/DDBJ databases">
        <title>Whole genome shotgun sequence of Planosporangium mesophilum NBRC 109066.</title>
        <authorList>
            <person name="Komaki H."/>
            <person name="Tamura T."/>
        </authorList>
    </citation>
    <scope>NUCLEOTIDE SEQUENCE</scope>
    <source>
        <strain evidence="5">NBRC 109066</strain>
    </source>
</reference>
<dbReference type="Pfam" id="PF00011">
    <property type="entry name" value="HSP20"/>
    <property type="match status" value="1"/>
</dbReference>
<dbReference type="InterPro" id="IPR031107">
    <property type="entry name" value="Small_HSP"/>
</dbReference>
<organism evidence="5 6">
    <name type="scientific">Planosporangium mesophilum</name>
    <dbReference type="NCBI Taxonomy" id="689768"/>
    <lineage>
        <taxon>Bacteria</taxon>
        <taxon>Bacillati</taxon>
        <taxon>Actinomycetota</taxon>
        <taxon>Actinomycetes</taxon>
        <taxon>Micromonosporales</taxon>
        <taxon>Micromonosporaceae</taxon>
        <taxon>Planosporangium</taxon>
    </lineage>
</organism>
<dbReference type="PANTHER" id="PTHR11527">
    <property type="entry name" value="HEAT-SHOCK PROTEIN 20 FAMILY MEMBER"/>
    <property type="match status" value="1"/>
</dbReference>
<dbReference type="SUPFAM" id="SSF49764">
    <property type="entry name" value="HSP20-like chaperones"/>
    <property type="match status" value="1"/>
</dbReference>
<dbReference type="InterPro" id="IPR008978">
    <property type="entry name" value="HSP20-like_chaperone"/>
</dbReference>
<evidence type="ECO:0000256" key="2">
    <source>
        <dbReference type="RuleBase" id="RU003616"/>
    </source>
</evidence>
<dbReference type="InterPro" id="IPR002068">
    <property type="entry name" value="A-crystallin/Hsp20_dom"/>
</dbReference>
<dbReference type="AlphaFoldDB" id="A0A8J3WYV1"/>
<comment type="caution">
    <text evidence="5">The sequence shown here is derived from an EMBL/GenBank/DDBJ whole genome shotgun (WGS) entry which is preliminary data.</text>
</comment>
<keyword evidence="6" id="KW-1185">Reference proteome</keyword>
<evidence type="ECO:0000256" key="3">
    <source>
        <dbReference type="SAM" id="MobiDB-lite"/>
    </source>
</evidence>
<feature type="domain" description="SHSP" evidence="4">
    <location>
        <begin position="56"/>
        <end position="176"/>
    </location>
</feature>
<dbReference type="Proteomes" id="UP000599074">
    <property type="component" value="Unassembled WGS sequence"/>
</dbReference>
<proteinExistence type="inferred from homology"/>
<feature type="region of interest" description="Disordered" evidence="3">
    <location>
        <begin position="167"/>
        <end position="227"/>
    </location>
</feature>
<gene>
    <name evidence="5" type="ORF">Pme01_11740</name>
</gene>
<accession>A0A8J3WYV1</accession>
<protein>
    <recommendedName>
        <fullName evidence="4">SHSP domain-containing protein</fullName>
    </recommendedName>
</protein>
<evidence type="ECO:0000313" key="6">
    <source>
        <dbReference type="Proteomes" id="UP000599074"/>
    </source>
</evidence>
<sequence length="227" mass="23784">MTSLAPRRGRQLTEQRGGGRGGRAAGDPLADLQNRMGDLLQTFFSDPFLAGPMAPAVIPVWVPPFDIEETQDSYIMEMDLPGVRPEDVNIELIDGDTLRITGRYTARQRTGHMRRQERQSSQAGQGGDGGADFEYDIILPGEINADQIDASLEHGVLTIRAAKAQPQAHRIPVKAGGATGQGGGAAGRTPPVAGSMAEATTGGVSSAEAPGTQTRVQPGGGSGRTSR</sequence>
<dbReference type="CDD" id="cd06464">
    <property type="entry name" value="ACD_sHsps-like"/>
    <property type="match status" value="1"/>
</dbReference>
<feature type="region of interest" description="Disordered" evidence="3">
    <location>
        <begin position="107"/>
        <end position="133"/>
    </location>
</feature>
<dbReference type="EMBL" id="BOON01000008">
    <property type="protein sequence ID" value="GII21577.1"/>
    <property type="molecule type" value="Genomic_DNA"/>
</dbReference>
<dbReference type="PROSITE" id="PS01031">
    <property type="entry name" value="SHSP"/>
    <property type="match status" value="1"/>
</dbReference>
<feature type="compositionally biased region" description="Gly residues" evidence="3">
    <location>
        <begin position="177"/>
        <end position="186"/>
    </location>
</feature>
<feature type="region of interest" description="Disordered" evidence="3">
    <location>
        <begin position="1"/>
        <end position="30"/>
    </location>
</feature>
<evidence type="ECO:0000259" key="4">
    <source>
        <dbReference type="PROSITE" id="PS01031"/>
    </source>
</evidence>
<name>A0A8J3WYV1_9ACTN</name>
<dbReference type="Gene3D" id="2.60.40.790">
    <property type="match status" value="1"/>
</dbReference>
<evidence type="ECO:0000256" key="1">
    <source>
        <dbReference type="PROSITE-ProRule" id="PRU00285"/>
    </source>
</evidence>
<comment type="similarity">
    <text evidence="1 2">Belongs to the small heat shock protein (HSP20) family.</text>
</comment>
<evidence type="ECO:0000313" key="5">
    <source>
        <dbReference type="EMBL" id="GII21577.1"/>
    </source>
</evidence>
<feature type="compositionally biased region" description="Gly residues" evidence="3">
    <location>
        <begin position="218"/>
        <end position="227"/>
    </location>
</feature>